<dbReference type="GeneID" id="9527752"/>
<dbReference type="OrthoDB" id="1470350at2759"/>
<comment type="cofactor">
    <cofactor evidence="1">
        <name>heme</name>
        <dbReference type="ChEBI" id="CHEBI:30413"/>
    </cofactor>
</comment>
<keyword evidence="6" id="KW-1133">Transmembrane helix</keyword>
<evidence type="ECO:0000313" key="8">
    <source>
        <dbReference type="Proteomes" id="UP000008698"/>
    </source>
</evidence>
<dbReference type="SUPFAM" id="SSF48264">
    <property type="entry name" value="Cytochrome P450"/>
    <property type="match status" value="1"/>
</dbReference>
<keyword evidence="2 5" id="KW-0349">Heme</keyword>
<proteinExistence type="inferred from homology"/>
<dbReference type="Gene3D" id="1.10.630.10">
    <property type="entry name" value="Cytochrome P450"/>
    <property type="match status" value="2"/>
</dbReference>
<accession>C9SQT1</accession>
<gene>
    <name evidence="7" type="ORF">VDBG_07316</name>
</gene>
<organism evidence="8">
    <name type="scientific">Verticillium alfalfae (strain VaMs.102 / ATCC MYA-4576 / FGSC 10136)</name>
    <name type="common">Verticillium wilt of alfalfa</name>
    <name type="synonym">Verticillium albo-atrum</name>
    <dbReference type="NCBI Taxonomy" id="526221"/>
    <lineage>
        <taxon>Eukaryota</taxon>
        <taxon>Fungi</taxon>
        <taxon>Dikarya</taxon>
        <taxon>Ascomycota</taxon>
        <taxon>Pezizomycotina</taxon>
        <taxon>Sordariomycetes</taxon>
        <taxon>Hypocreomycetidae</taxon>
        <taxon>Glomerellales</taxon>
        <taxon>Plectosphaerellaceae</taxon>
        <taxon>Verticillium</taxon>
    </lineage>
</organism>
<dbReference type="RefSeq" id="XP_003002745.1">
    <property type="nucleotide sequence ID" value="XM_003002699.1"/>
</dbReference>
<dbReference type="KEGG" id="val:VDBG_07316"/>
<evidence type="ECO:0000256" key="3">
    <source>
        <dbReference type="ARBA" id="ARBA00022723"/>
    </source>
</evidence>
<keyword evidence="8" id="KW-1185">Reference proteome</keyword>
<dbReference type="AlphaFoldDB" id="C9SQT1"/>
<feature type="transmembrane region" description="Helical" evidence="6">
    <location>
        <begin position="12"/>
        <end position="33"/>
    </location>
</feature>
<dbReference type="InterPro" id="IPR036396">
    <property type="entry name" value="Cyt_P450_sf"/>
</dbReference>
<dbReference type="InterPro" id="IPR017972">
    <property type="entry name" value="Cyt_P450_CS"/>
</dbReference>
<dbReference type="PROSITE" id="PS00086">
    <property type="entry name" value="CYTOCHROME_P450"/>
    <property type="match status" value="1"/>
</dbReference>
<evidence type="ECO:0000256" key="2">
    <source>
        <dbReference type="ARBA" id="ARBA00022617"/>
    </source>
</evidence>
<evidence type="ECO:0000313" key="7">
    <source>
        <dbReference type="EMBL" id="EEY21206.1"/>
    </source>
</evidence>
<evidence type="ECO:0000256" key="5">
    <source>
        <dbReference type="RuleBase" id="RU000461"/>
    </source>
</evidence>
<dbReference type="eggNOG" id="KOG0158">
    <property type="taxonomic scope" value="Eukaryota"/>
</dbReference>
<evidence type="ECO:0000256" key="4">
    <source>
        <dbReference type="ARBA" id="ARBA00023004"/>
    </source>
</evidence>
<dbReference type="InterPro" id="IPR050121">
    <property type="entry name" value="Cytochrome_P450_monoxygenase"/>
</dbReference>
<keyword evidence="6" id="KW-0472">Membrane</keyword>
<dbReference type="Pfam" id="PF00067">
    <property type="entry name" value="p450"/>
    <property type="match status" value="2"/>
</dbReference>
<dbReference type="GO" id="GO:0016705">
    <property type="term" value="F:oxidoreductase activity, acting on paired donors, with incorporation or reduction of molecular oxygen"/>
    <property type="evidence" value="ECO:0007669"/>
    <property type="project" value="InterPro"/>
</dbReference>
<comment type="similarity">
    <text evidence="5">Belongs to the cytochrome P450 family.</text>
</comment>
<keyword evidence="6" id="KW-0812">Transmembrane</keyword>
<evidence type="ECO:0000256" key="1">
    <source>
        <dbReference type="ARBA" id="ARBA00001971"/>
    </source>
</evidence>
<dbReference type="GO" id="GO:0020037">
    <property type="term" value="F:heme binding"/>
    <property type="evidence" value="ECO:0007669"/>
    <property type="project" value="InterPro"/>
</dbReference>
<dbReference type="GO" id="GO:0005506">
    <property type="term" value="F:iron ion binding"/>
    <property type="evidence" value="ECO:0007669"/>
    <property type="project" value="InterPro"/>
</dbReference>
<keyword evidence="3 5" id="KW-0479">Metal-binding</keyword>
<keyword evidence="5" id="KW-0503">Monooxygenase</keyword>
<evidence type="ECO:0008006" key="9">
    <source>
        <dbReference type="Google" id="ProtNLM"/>
    </source>
</evidence>
<dbReference type="Proteomes" id="UP000008698">
    <property type="component" value="Unassembled WGS sequence"/>
</dbReference>
<name>C9SQT1_VERA1</name>
<dbReference type="GO" id="GO:0004497">
    <property type="term" value="F:monooxygenase activity"/>
    <property type="evidence" value="ECO:0007669"/>
    <property type="project" value="UniProtKB-KW"/>
</dbReference>
<evidence type="ECO:0000256" key="6">
    <source>
        <dbReference type="SAM" id="Phobius"/>
    </source>
</evidence>
<dbReference type="OMA" id="FTMPLWR"/>
<reference evidence="8" key="1">
    <citation type="journal article" date="2011" name="PLoS Pathog.">
        <title>Comparative genomics yields insights into niche adaptation of plant vascular wilt pathogens.</title>
        <authorList>
            <person name="Klosterman S.J."/>
            <person name="Subbarao K.V."/>
            <person name="Kang S."/>
            <person name="Veronese P."/>
            <person name="Gold S.E."/>
            <person name="Thomma B.P.H.J."/>
            <person name="Chen Z."/>
            <person name="Henrissat B."/>
            <person name="Lee Y.-H."/>
            <person name="Park J."/>
            <person name="Garcia-Pedrajas M.D."/>
            <person name="Barbara D.J."/>
            <person name="Anchieta A."/>
            <person name="de Jonge R."/>
            <person name="Santhanam P."/>
            <person name="Maruthachalam K."/>
            <person name="Atallah Z."/>
            <person name="Amyotte S.G."/>
            <person name="Paz Z."/>
            <person name="Inderbitzin P."/>
            <person name="Hayes R.J."/>
            <person name="Heiman D.I."/>
            <person name="Young S."/>
            <person name="Zeng Q."/>
            <person name="Engels R."/>
            <person name="Galagan J."/>
            <person name="Cuomo C.A."/>
            <person name="Dobinson K.F."/>
            <person name="Ma L.-J."/>
        </authorList>
    </citation>
    <scope>NUCLEOTIDE SEQUENCE [LARGE SCALE GENOMIC DNA]</scope>
    <source>
        <strain evidence="8">VaMs.102 / ATCC MYA-4576 / FGSC 10136</strain>
    </source>
</reference>
<sequence>MPLLRGELFNSPSTLLGTASGVVLILLVAYVLYQQFLHPLAGYPGPLLASLTDLWQVQQYLTLQQPYTLTQLHEKYGEFVRYGPDKLSITAKEAVPIIYQKGGRRFPKTEFYDAFGGKTPNVFGMRSDDRHAVRRRHMSHGFSISSVKEMEHYLDANVKLLRHKIAGFARDRRPFDLKKLFHYYTIDVLGELAFSHSFGVQVSGNESLVPRVVPHTLLGSVTGAWPFMTQRLKRWLPLVPHAGLQDLFRSRAEVTRLASECVERRLGQVKEQGAGHRPDILTRLIQAEHPDTGEHLPRIDLEAEAFGFLMPLERRVTEPEGVFISGRHIQQGMVVAVCNHAFHHNPRVWGDDHDVFDPSRWDDDATATRARYLMHFGLGSRQCIGKALALSNVYKLAATLLREFEFEIANAEERQAAARGGFRGKLPEMISVGVSDLKGPLMVTAKAAGRNKNKDLKSKEYRHLNSKKYAFLNTQNGHVIVTLSTSQDVMDGCTPDCNRSPNQATPSLPSENLRRSFLSTFAT</sequence>
<dbReference type="PANTHER" id="PTHR24305:SF103">
    <property type="entry name" value="P450, PUTATIVE (EUROFUNG)-RELATED"/>
    <property type="match status" value="1"/>
</dbReference>
<keyword evidence="4 5" id="KW-0408">Iron</keyword>
<dbReference type="InterPro" id="IPR001128">
    <property type="entry name" value="Cyt_P450"/>
</dbReference>
<dbReference type="HOGENOM" id="CLU_001570_14_0_1"/>
<keyword evidence="5" id="KW-0560">Oxidoreductase</keyword>
<protein>
    <recommendedName>
        <fullName evidence="9">Benzoate 4-monooxygenase cytochrome P450</fullName>
    </recommendedName>
</protein>
<dbReference type="PANTHER" id="PTHR24305">
    <property type="entry name" value="CYTOCHROME P450"/>
    <property type="match status" value="1"/>
</dbReference>
<dbReference type="EMBL" id="DS985222">
    <property type="protein sequence ID" value="EEY21206.1"/>
    <property type="molecule type" value="Genomic_DNA"/>
</dbReference>